<evidence type="ECO:0000256" key="1">
    <source>
        <dbReference type="ARBA" id="ARBA00004127"/>
    </source>
</evidence>
<accession>A0A1V9Z6Z7</accession>
<dbReference type="STRING" id="1202772.A0A1V9Z6Z7"/>
<reference evidence="12 13" key="1">
    <citation type="journal article" date="2014" name="Genome Biol. Evol.">
        <title>The secreted proteins of Achlya hypogyna and Thraustotheca clavata identify the ancestral oomycete secretome and reveal gene acquisitions by horizontal gene transfer.</title>
        <authorList>
            <person name="Misner I."/>
            <person name="Blouin N."/>
            <person name="Leonard G."/>
            <person name="Richards T.A."/>
            <person name="Lane C.E."/>
        </authorList>
    </citation>
    <scope>NUCLEOTIDE SEQUENCE [LARGE SCALE GENOMIC DNA]</scope>
    <source>
        <strain evidence="12 13">ATCC 48635</strain>
    </source>
</reference>
<evidence type="ECO:0000256" key="6">
    <source>
        <dbReference type="ARBA" id="ARBA00023139"/>
    </source>
</evidence>
<dbReference type="PROSITE" id="PS50216">
    <property type="entry name" value="DHHC"/>
    <property type="match status" value="1"/>
</dbReference>
<keyword evidence="7" id="KW-0449">Lipoprotein</keyword>
<dbReference type="AlphaFoldDB" id="A0A1V9Z6Z7"/>
<dbReference type="Proteomes" id="UP000243579">
    <property type="component" value="Unassembled WGS sequence"/>
</dbReference>
<evidence type="ECO:0000313" key="13">
    <source>
        <dbReference type="Proteomes" id="UP000243579"/>
    </source>
</evidence>
<comment type="domain">
    <text evidence="10">The DHHC domain is required for palmitoyltransferase activity.</text>
</comment>
<evidence type="ECO:0000259" key="11">
    <source>
        <dbReference type="Pfam" id="PF01529"/>
    </source>
</evidence>
<protein>
    <recommendedName>
        <fullName evidence="10">Palmitoyltransferase</fullName>
        <ecNumber evidence="10">2.3.1.225</ecNumber>
    </recommendedName>
</protein>
<comment type="subcellular location">
    <subcellularLocation>
        <location evidence="1">Endomembrane system</location>
        <topology evidence="1">Multi-pass membrane protein</topology>
    </subcellularLocation>
</comment>
<dbReference type="GO" id="GO:0005794">
    <property type="term" value="C:Golgi apparatus"/>
    <property type="evidence" value="ECO:0007669"/>
    <property type="project" value="TreeGrafter"/>
</dbReference>
<name>A0A1V9Z6Z7_ACHHY</name>
<evidence type="ECO:0000256" key="4">
    <source>
        <dbReference type="ARBA" id="ARBA00022989"/>
    </source>
</evidence>
<dbReference type="InterPro" id="IPR001594">
    <property type="entry name" value="Palmitoyltrfase_DHHC"/>
</dbReference>
<gene>
    <name evidence="12" type="ORF">ACHHYP_02309</name>
</gene>
<evidence type="ECO:0000256" key="8">
    <source>
        <dbReference type="ARBA" id="ARBA00023315"/>
    </source>
</evidence>
<keyword evidence="2 10" id="KW-0808">Transferase</keyword>
<keyword evidence="13" id="KW-1185">Reference proteome</keyword>
<evidence type="ECO:0000313" key="12">
    <source>
        <dbReference type="EMBL" id="OQR93773.1"/>
    </source>
</evidence>
<evidence type="ECO:0000256" key="2">
    <source>
        <dbReference type="ARBA" id="ARBA00022679"/>
    </source>
</evidence>
<comment type="similarity">
    <text evidence="10">Belongs to the DHHC palmitoyltransferase family.</text>
</comment>
<dbReference type="EMBL" id="JNBR01000396">
    <property type="protein sequence ID" value="OQR93773.1"/>
    <property type="molecule type" value="Genomic_DNA"/>
</dbReference>
<feature type="transmembrane region" description="Helical" evidence="10">
    <location>
        <begin position="55"/>
        <end position="80"/>
    </location>
</feature>
<feature type="transmembrane region" description="Helical" evidence="10">
    <location>
        <begin position="86"/>
        <end position="110"/>
    </location>
</feature>
<comment type="catalytic activity">
    <reaction evidence="9 10">
        <text>L-cysteinyl-[protein] + hexadecanoyl-CoA = S-hexadecanoyl-L-cysteinyl-[protein] + CoA</text>
        <dbReference type="Rhea" id="RHEA:36683"/>
        <dbReference type="Rhea" id="RHEA-COMP:10131"/>
        <dbReference type="Rhea" id="RHEA-COMP:11032"/>
        <dbReference type="ChEBI" id="CHEBI:29950"/>
        <dbReference type="ChEBI" id="CHEBI:57287"/>
        <dbReference type="ChEBI" id="CHEBI:57379"/>
        <dbReference type="ChEBI" id="CHEBI:74151"/>
        <dbReference type="EC" id="2.3.1.225"/>
    </reaction>
</comment>
<evidence type="ECO:0000256" key="9">
    <source>
        <dbReference type="ARBA" id="ARBA00048048"/>
    </source>
</evidence>
<dbReference type="PANTHER" id="PTHR22883">
    <property type="entry name" value="ZINC FINGER DHHC DOMAIN CONTAINING PROTEIN"/>
    <property type="match status" value="1"/>
</dbReference>
<dbReference type="OrthoDB" id="9909019at2759"/>
<evidence type="ECO:0000256" key="5">
    <source>
        <dbReference type="ARBA" id="ARBA00023136"/>
    </source>
</evidence>
<proteinExistence type="inferred from homology"/>
<keyword evidence="6" id="KW-0564">Palmitate</keyword>
<dbReference type="GO" id="GO:0006612">
    <property type="term" value="P:protein targeting to membrane"/>
    <property type="evidence" value="ECO:0007669"/>
    <property type="project" value="TreeGrafter"/>
</dbReference>
<organism evidence="12 13">
    <name type="scientific">Achlya hypogyna</name>
    <name type="common">Oomycete</name>
    <name type="synonym">Protoachlya hypogyna</name>
    <dbReference type="NCBI Taxonomy" id="1202772"/>
    <lineage>
        <taxon>Eukaryota</taxon>
        <taxon>Sar</taxon>
        <taxon>Stramenopiles</taxon>
        <taxon>Oomycota</taxon>
        <taxon>Saprolegniomycetes</taxon>
        <taxon>Saprolegniales</taxon>
        <taxon>Achlyaceae</taxon>
        <taxon>Achlya</taxon>
    </lineage>
</organism>
<dbReference type="PANTHER" id="PTHR22883:SF43">
    <property type="entry name" value="PALMITOYLTRANSFERASE APP"/>
    <property type="match status" value="1"/>
</dbReference>
<evidence type="ECO:0000256" key="3">
    <source>
        <dbReference type="ARBA" id="ARBA00022692"/>
    </source>
</evidence>
<comment type="caution">
    <text evidence="12">The sequence shown here is derived from an EMBL/GenBank/DDBJ whole genome shotgun (WGS) entry which is preliminary data.</text>
</comment>
<dbReference type="InterPro" id="IPR039859">
    <property type="entry name" value="PFA4/ZDH16/20/ERF2-like"/>
</dbReference>
<keyword evidence="8 10" id="KW-0012">Acyltransferase</keyword>
<keyword evidence="4 10" id="KW-1133">Transmembrane helix</keyword>
<evidence type="ECO:0000256" key="10">
    <source>
        <dbReference type="RuleBase" id="RU079119"/>
    </source>
</evidence>
<dbReference type="GO" id="GO:0019706">
    <property type="term" value="F:protein-cysteine S-palmitoyltransferase activity"/>
    <property type="evidence" value="ECO:0007669"/>
    <property type="project" value="UniProtKB-EC"/>
</dbReference>
<keyword evidence="3 10" id="KW-0812">Transmembrane</keyword>
<dbReference type="GO" id="GO:0005783">
    <property type="term" value="C:endoplasmic reticulum"/>
    <property type="evidence" value="ECO:0007669"/>
    <property type="project" value="TreeGrafter"/>
</dbReference>
<keyword evidence="5 10" id="KW-0472">Membrane</keyword>
<dbReference type="Pfam" id="PF01529">
    <property type="entry name" value="DHHC"/>
    <property type="match status" value="1"/>
</dbReference>
<evidence type="ECO:0000256" key="7">
    <source>
        <dbReference type="ARBA" id="ARBA00023288"/>
    </source>
</evidence>
<sequence length="217" mass="24456">MEAELMTLQTPKEPSDDMVANDVAVDVPEASLCCLRVGQTRYLYHRGRGHSRFPAVLHVGPNWPCMTFTFALIIAPSLILMLDRDVASWVSIVLILMIVLTFVSFAMVACSDPGIIREDYVNAQGADEGVLCGEDPHVSEYIMTYVAHCRIRRPPNAVHCYECEVCIDGLDHHCPWTGKCIGKRTLRWFYLFLWLITLHLTFSLSALVYYIIKGSSV</sequence>
<feature type="transmembrane region" description="Helical" evidence="10">
    <location>
        <begin position="188"/>
        <end position="212"/>
    </location>
</feature>
<dbReference type="EC" id="2.3.1.225" evidence="10"/>
<feature type="domain" description="Palmitoyltransferase DHHC" evidence="11">
    <location>
        <begin position="144"/>
        <end position="213"/>
    </location>
</feature>